<organism evidence="3 4">
    <name type="scientific">Kribbella alba</name>
    <dbReference type="NCBI Taxonomy" id="190197"/>
    <lineage>
        <taxon>Bacteria</taxon>
        <taxon>Bacillati</taxon>
        <taxon>Actinomycetota</taxon>
        <taxon>Actinomycetes</taxon>
        <taxon>Propionibacteriales</taxon>
        <taxon>Kribbellaceae</taxon>
        <taxon>Kribbella</taxon>
    </lineage>
</organism>
<evidence type="ECO:0000256" key="1">
    <source>
        <dbReference type="ARBA" id="ARBA00007689"/>
    </source>
</evidence>
<reference evidence="3 4" key="1">
    <citation type="journal article" date="2019" name="Int. J. Syst. Evol. Microbiol.">
        <title>The Global Catalogue of Microorganisms (GCM) 10K type strain sequencing project: providing services to taxonomists for standard genome sequencing and annotation.</title>
        <authorList>
            <consortium name="The Broad Institute Genomics Platform"/>
            <consortium name="The Broad Institute Genome Sequencing Center for Infectious Disease"/>
            <person name="Wu L."/>
            <person name="Ma J."/>
        </authorList>
    </citation>
    <scope>NUCLEOTIDE SEQUENCE [LARGE SCALE GENOMIC DNA]</scope>
    <source>
        <strain evidence="3 4">JCM 14306</strain>
    </source>
</reference>
<evidence type="ECO:0000313" key="4">
    <source>
        <dbReference type="Proteomes" id="UP001501319"/>
    </source>
</evidence>
<protein>
    <submittedName>
        <fullName evidence="3">YciI family protein</fullName>
    </submittedName>
</protein>
<dbReference type="InterPro" id="IPR005545">
    <property type="entry name" value="YCII"/>
</dbReference>
<dbReference type="SUPFAM" id="SSF54909">
    <property type="entry name" value="Dimeric alpha+beta barrel"/>
    <property type="match status" value="1"/>
</dbReference>
<proteinExistence type="inferred from homology"/>
<dbReference type="Gene3D" id="3.30.70.1060">
    <property type="entry name" value="Dimeric alpha+beta barrel"/>
    <property type="match status" value="1"/>
</dbReference>
<sequence>MKYLLILQLSTAVLDKLTDEERTAVQAGHDEFRRITQDAGELISTQALADPSTSTVVCSRGVTTGPFRATGEFIGGYYLVDVESKDRAIELADLLPDAGIDGLAIEVRPVMFPAVADY</sequence>
<dbReference type="PANTHER" id="PTHR35174:SF3">
    <property type="entry name" value="BLL7171 PROTEIN"/>
    <property type="match status" value="1"/>
</dbReference>
<feature type="domain" description="YCII-related" evidence="2">
    <location>
        <begin position="1"/>
        <end position="108"/>
    </location>
</feature>
<comment type="similarity">
    <text evidence="1">Belongs to the YciI family.</text>
</comment>
<comment type="caution">
    <text evidence="3">The sequence shown here is derived from an EMBL/GenBank/DDBJ whole genome shotgun (WGS) entry which is preliminary data.</text>
</comment>
<dbReference type="InterPro" id="IPR011008">
    <property type="entry name" value="Dimeric_a/b-barrel"/>
</dbReference>
<dbReference type="PANTHER" id="PTHR35174">
    <property type="entry name" value="BLL7171 PROTEIN-RELATED"/>
    <property type="match status" value="1"/>
</dbReference>
<dbReference type="EMBL" id="BAAANE010000004">
    <property type="protein sequence ID" value="GAA1631065.1"/>
    <property type="molecule type" value="Genomic_DNA"/>
</dbReference>
<dbReference type="Proteomes" id="UP001501319">
    <property type="component" value="Unassembled WGS sequence"/>
</dbReference>
<name>A0ABN2F5H5_9ACTN</name>
<accession>A0ABN2F5H5</accession>
<dbReference type="RefSeq" id="WP_344110596.1">
    <property type="nucleotide sequence ID" value="NZ_BAAANE010000004.1"/>
</dbReference>
<gene>
    <name evidence="3" type="ORF">GCM10009744_19030</name>
</gene>
<evidence type="ECO:0000259" key="2">
    <source>
        <dbReference type="Pfam" id="PF03795"/>
    </source>
</evidence>
<evidence type="ECO:0000313" key="3">
    <source>
        <dbReference type="EMBL" id="GAA1631065.1"/>
    </source>
</evidence>
<keyword evidence="4" id="KW-1185">Reference proteome</keyword>
<dbReference type="Pfam" id="PF03795">
    <property type="entry name" value="YCII"/>
    <property type="match status" value="1"/>
</dbReference>